<gene>
    <name evidence="2" type="ORF">TPC1_30132</name>
</gene>
<reference evidence="2" key="1">
    <citation type="submission" date="2015-07" db="EMBL/GenBank/DDBJ databases">
        <title>Adaptation to a free-living lifestyle via gene acquisitions in the diplomonad Trepomonas sp. PC1.</title>
        <authorList>
            <person name="Xu F."/>
            <person name="Jerlstrom-Hultqvist J."/>
            <person name="Kolisko M."/>
            <person name="Simpson A.G.B."/>
            <person name="Roger A.J."/>
            <person name="Svard S.G."/>
            <person name="Andersson J.O."/>
        </authorList>
    </citation>
    <scope>NUCLEOTIDE SEQUENCE</scope>
    <source>
        <strain evidence="2">PC1</strain>
    </source>
</reference>
<dbReference type="EMBL" id="GDID01006233">
    <property type="protein sequence ID" value="JAP90373.1"/>
    <property type="molecule type" value="Transcribed_RNA"/>
</dbReference>
<feature type="non-terminal residue" evidence="2">
    <location>
        <position position="1"/>
    </location>
</feature>
<name>A0A146K0H2_9EUKA</name>
<accession>A0A146K0H2</accession>
<organism evidence="2">
    <name type="scientific">Trepomonas sp. PC1</name>
    <dbReference type="NCBI Taxonomy" id="1076344"/>
    <lineage>
        <taxon>Eukaryota</taxon>
        <taxon>Metamonada</taxon>
        <taxon>Diplomonadida</taxon>
        <taxon>Hexamitidae</taxon>
        <taxon>Hexamitinae</taxon>
        <taxon>Trepomonas</taxon>
    </lineage>
</organism>
<proteinExistence type="predicted"/>
<keyword evidence="1" id="KW-0175">Coiled coil</keyword>
<sequence length="938" mass="112513">LRSSTQQCLNQLSQMRIIATTPINYDLQYDKNSLFKQIYNEEFINKSTIKAIQKILVLNITFELPQQHQSIFFLIGQNQKTFWLKVHQMQRQFEMNASQISIEQLAKICEDEDDQILQNQQRIQSGDLIIPYDVEFHPEVLEQIEVKPIEKANTIKNQIEAIQLEIGVGFHERGFIQSFLGTSEQQQKMYQKYVKIHQIQKVMLQQNKDILQLQLQLNVDIQSELKVQFVKELMAFRQLIFEYIKNIILLREIIQMPIDANFSFRNELNKIAERVSLPLVQYMAKLSNHPIQDPKIINNILISNQEKLMFLFGKKFKNHYSDFAEQLWVYMDVFMKQIESEYLSPDFSSVDLNSIIQQVIIENHIVDSYQDFVRHIQRQNIFHCIIPVSQKMQLFKFDEKVQIEPYIQESIEEVQVKVEDLEKKPTDVPLQTKKPLTQKQKFLQKRFEKMQLKKQMEDLNINMKTLTVQKTVKSLQHKQIQKIFYQPVNYESFQHLLDNEKFVQLQIEKQREKEAKLDHLMELKAAHKLIRHQRRKWRELHGGVQKTTVQTDIKVEFDKFDALKKLENEQLENRILLAQQKYRKNELELEAERLNNEFARLSGQLKRQRESVQLKEQEAQEKISQKVKQLQTEIGKEEHFELFGTYFKGNIRTELARGIFKEILEESFTFQAGPRQFGKSLFNECFEKSFCDFQNKKQSELKRKVKEVQMQKIKDPLIDQMRLDIELMQRQIELQKKEIERQKQRKAERDLEAQRKIEKQKQIEENRQKMKQTLQNELDQQIKTLFQQQKQFEQRVGELFHNADPEEAKRIERFKHQLTMQKIELNEQIMGNKQIGVKKKQEETENQENQAKKIKIVQNEVEEVYFVSQRPKSAVKKQKLLIQKYIDEALEEEAIEEELERQKTLRQYQQKLEYEAYKKSKKVNKMMLKTQGWEDEVD</sequence>
<feature type="coiled-coil region" evidence="1">
    <location>
        <begin position="718"/>
        <end position="795"/>
    </location>
</feature>
<evidence type="ECO:0000256" key="1">
    <source>
        <dbReference type="SAM" id="Coils"/>
    </source>
</evidence>
<protein>
    <submittedName>
        <fullName evidence="2">Uncharacterized protein</fullName>
    </submittedName>
</protein>
<feature type="coiled-coil region" evidence="1">
    <location>
        <begin position="837"/>
        <end position="902"/>
    </location>
</feature>
<evidence type="ECO:0000313" key="2">
    <source>
        <dbReference type="EMBL" id="JAP90373.1"/>
    </source>
</evidence>
<feature type="coiled-coil region" evidence="1">
    <location>
        <begin position="568"/>
        <end position="625"/>
    </location>
</feature>
<dbReference type="AlphaFoldDB" id="A0A146K0H2"/>